<keyword evidence="2" id="KW-1185">Reference proteome</keyword>
<dbReference type="Proteomes" id="UP000272942">
    <property type="component" value="Unassembled WGS sequence"/>
</dbReference>
<dbReference type="SUPFAM" id="SSF101478">
    <property type="entry name" value="ADP-ribosylglycohydrolase"/>
    <property type="match status" value="2"/>
</dbReference>
<dbReference type="AlphaFoldDB" id="A0A3P8H6U4"/>
<dbReference type="EMBL" id="UZAN01054573">
    <property type="protein sequence ID" value="VDP90481.1"/>
    <property type="molecule type" value="Genomic_DNA"/>
</dbReference>
<proteinExistence type="predicted"/>
<accession>A0A3P8H6U4</accession>
<protein>
    <submittedName>
        <fullName evidence="1">Uncharacterized protein</fullName>
    </submittedName>
</protein>
<evidence type="ECO:0000313" key="1">
    <source>
        <dbReference type="EMBL" id="VDP90481.1"/>
    </source>
</evidence>
<name>A0A3P8H6U4_9TREM</name>
<dbReference type="InterPro" id="IPR036705">
    <property type="entry name" value="Ribosyl_crysJ1_sf"/>
</dbReference>
<reference evidence="1 2" key="1">
    <citation type="submission" date="2018-11" db="EMBL/GenBank/DDBJ databases">
        <authorList>
            <consortium name="Pathogen Informatics"/>
        </authorList>
    </citation>
    <scope>NUCLEOTIDE SEQUENCE [LARGE SCALE GENOMIC DNA]</scope>
    <source>
        <strain evidence="1 2">Egypt</strain>
    </source>
</reference>
<evidence type="ECO:0000313" key="2">
    <source>
        <dbReference type="Proteomes" id="UP000272942"/>
    </source>
</evidence>
<sequence length="268" mass="30051">MLKTLKDMARPDDPADVLGLQMSMEPFRLIVDSTRLTHTHPLAIYGALLIAFAVRGVWHAVSVGRGTINPIEFLDGLLARLARVQYEFVKSTHPVWKSAFDQYAARFDIIKKFLTGPNDPSVEEIVRHLGPSTIFLWKAASFHERQAGFQLGRGIIEQIFTLRQVLDMRHTHRRPTIAVFLDLKEAFDSVDREALLGSLLRKGIPRNLGGDTDTIGTMACALAGGYAGLSEVEMNSDDSPIPNRILARCERIHIIKEFAQWLCDRCSN</sequence>
<dbReference type="Gene3D" id="1.10.4080.10">
    <property type="entry name" value="ADP-ribosylation/Crystallin J1"/>
    <property type="match status" value="1"/>
</dbReference>
<gene>
    <name evidence="1" type="ORF">ECPE_LOCUS13209</name>
</gene>
<organism evidence="1 2">
    <name type="scientific">Echinostoma caproni</name>
    <dbReference type="NCBI Taxonomy" id="27848"/>
    <lineage>
        <taxon>Eukaryota</taxon>
        <taxon>Metazoa</taxon>
        <taxon>Spiralia</taxon>
        <taxon>Lophotrochozoa</taxon>
        <taxon>Platyhelminthes</taxon>
        <taxon>Trematoda</taxon>
        <taxon>Digenea</taxon>
        <taxon>Plagiorchiida</taxon>
        <taxon>Echinostomata</taxon>
        <taxon>Echinostomatoidea</taxon>
        <taxon>Echinostomatidae</taxon>
        <taxon>Echinostoma</taxon>
    </lineage>
</organism>
<dbReference type="OrthoDB" id="410104at2759"/>